<keyword evidence="2" id="KW-1185">Reference proteome</keyword>
<dbReference type="RefSeq" id="XP_033655415.1">
    <property type="nucleotide sequence ID" value="XM_033794324.1"/>
</dbReference>
<dbReference type="AlphaFoldDB" id="A0A6A6JQB2"/>
<proteinExistence type="predicted"/>
<evidence type="ECO:0000313" key="1">
    <source>
        <dbReference type="EMBL" id="KAF2277876.1"/>
    </source>
</evidence>
<dbReference type="OrthoDB" id="3796275at2759"/>
<evidence type="ECO:0000313" key="2">
    <source>
        <dbReference type="Proteomes" id="UP000800097"/>
    </source>
</evidence>
<dbReference type="GeneID" id="54547499"/>
<reference evidence="1" key="1">
    <citation type="journal article" date="2020" name="Stud. Mycol.">
        <title>101 Dothideomycetes genomes: a test case for predicting lifestyles and emergence of pathogens.</title>
        <authorList>
            <person name="Haridas S."/>
            <person name="Albert R."/>
            <person name="Binder M."/>
            <person name="Bloem J."/>
            <person name="Labutti K."/>
            <person name="Salamov A."/>
            <person name="Andreopoulos B."/>
            <person name="Baker S."/>
            <person name="Barry K."/>
            <person name="Bills G."/>
            <person name="Bluhm B."/>
            <person name="Cannon C."/>
            <person name="Castanera R."/>
            <person name="Culley D."/>
            <person name="Daum C."/>
            <person name="Ezra D."/>
            <person name="Gonzalez J."/>
            <person name="Henrissat B."/>
            <person name="Kuo A."/>
            <person name="Liang C."/>
            <person name="Lipzen A."/>
            <person name="Lutzoni F."/>
            <person name="Magnuson J."/>
            <person name="Mondo S."/>
            <person name="Nolan M."/>
            <person name="Ohm R."/>
            <person name="Pangilinan J."/>
            <person name="Park H.-J."/>
            <person name="Ramirez L."/>
            <person name="Alfaro M."/>
            <person name="Sun H."/>
            <person name="Tritt A."/>
            <person name="Yoshinaga Y."/>
            <person name="Zwiers L.-H."/>
            <person name="Turgeon B."/>
            <person name="Goodwin S."/>
            <person name="Spatafora J."/>
            <person name="Crous P."/>
            <person name="Grigoriev I."/>
        </authorList>
    </citation>
    <scope>NUCLEOTIDE SEQUENCE</scope>
    <source>
        <strain evidence="1">CBS 379.55</strain>
    </source>
</reference>
<dbReference type="EMBL" id="ML986489">
    <property type="protein sequence ID" value="KAF2277876.1"/>
    <property type="molecule type" value="Genomic_DNA"/>
</dbReference>
<dbReference type="Proteomes" id="UP000800097">
    <property type="component" value="Unassembled WGS sequence"/>
</dbReference>
<sequence>MSYQPTPIEVRVGTNAESLLHMRLPSPRYSIQPLESAPPASTPEGIKSDRLVPWEGFITSVAEWFLSIELKAAMGRTKEIPVGLTLVAQQRMVDRHPFGCHRGLFRIALYHLALPGAACFDVLRGSPDSLEVLGGDAFTVRGADPKKKHPDFIFRYTLDDIDTPNRRVLLGDMRLPSDVNMAALASASENGISTQVTEILENMTEYMRIHKASYGFISTWEHTVFLKLASPANEPLPDSSGPKMLFSPPIPYDVETKIEDTEIRLSTSCLVWSIFCSRLLGSSLLEGVASMAGLGRIDW</sequence>
<name>A0A6A6JQB2_WESOR</name>
<organism evidence="1 2">
    <name type="scientific">Westerdykella ornata</name>
    <dbReference type="NCBI Taxonomy" id="318751"/>
    <lineage>
        <taxon>Eukaryota</taxon>
        <taxon>Fungi</taxon>
        <taxon>Dikarya</taxon>
        <taxon>Ascomycota</taxon>
        <taxon>Pezizomycotina</taxon>
        <taxon>Dothideomycetes</taxon>
        <taxon>Pleosporomycetidae</taxon>
        <taxon>Pleosporales</taxon>
        <taxon>Sporormiaceae</taxon>
        <taxon>Westerdykella</taxon>
    </lineage>
</organism>
<protein>
    <submittedName>
        <fullName evidence="1">Uncharacterized protein</fullName>
    </submittedName>
</protein>
<accession>A0A6A6JQB2</accession>
<gene>
    <name evidence="1" type="ORF">EI97DRAFT_276801</name>
</gene>